<accession>A0A401PYG0</accession>
<proteinExistence type="predicted"/>
<sequence length="112" mass="12835">INAEGMRILWKVDGSGHEFLSCQSSGWYPKPKVSWKDKYGNDLNAVSEQNITPDNNGFFHVEHDLKQQHDSSNEYICSVKHEWMTAPQRIRAVFTDGLKMIRLDDGNPSLDL</sequence>
<keyword evidence="8" id="KW-1185">Reference proteome</keyword>
<evidence type="ECO:0000256" key="3">
    <source>
        <dbReference type="ARBA" id="ARBA00022989"/>
    </source>
</evidence>
<dbReference type="OrthoDB" id="10055806at2759"/>
<gene>
    <name evidence="7" type="ORF">scyTo_0020646</name>
</gene>
<dbReference type="AlphaFoldDB" id="A0A401PYG0"/>
<feature type="domain" description="Ig-like" evidence="6">
    <location>
        <begin position="1"/>
        <end position="95"/>
    </location>
</feature>
<dbReference type="InterPro" id="IPR007110">
    <property type="entry name" value="Ig-like_dom"/>
</dbReference>
<evidence type="ECO:0000313" key="7">
    <source>
        <dbReference type="EMBL" id="GCB78148.1"/>
    </source>
</evidence>
<evidence type="ECO:0000313" key="8">
    <source>
        <dbReference type="Proteomes" id="UP000288216"/>
    </source>
</evidence>
<dbReference type="SMART" id="SM00407">
    <property type="entry name" value="IGc1"/>
    <property type="match status" value="1"/>
</dbReference>
<dbReference type="Proteomes" id="UP000288216">
    <property type="component" value="Unassembled WGS sequence"/>
</dbReference>
<dbReference type="PANTHER" id="PTHR24100:SF71">
    <property type="entry name" value="MYELIN-OLIGODENDROCYTE GLYCOPROTEIN"/>
    <property type="match status" value="1"/>
</dbReference>
<dbReference type="Pfam" id="PF22705">
    <property type="entry name" value="C2-set_3"/>
    <property type="match status" value="1"/>
</dbReference>
<keyword evidence="5" id="KW-0393">Immunoglobulin domain</keyword>
<keyword evidence="3" id="KW-1133">Transmembrane helix</keyword>
<keyword evidence="2" id="KW-0812">Transmembrane</keyword>
<dbReference type="InterPro" id="IPR013783">
    <property type="entry name" value="Ig-like_fold"/>
</dbReference>
<dbReference type="GO" id="GO:0009897">
    <property type="term" value="C:external side of plasma membrane"/>
    <property type="evidence" value="ECO:0007669"/>
    <property type="project" value="TreeGrafter"/>
</dbReference>
<dbReference type="InterPro" id="IPR053896">
    <property type="entry name" value="BTN3A2-like_Ig-C"/>
</dbReference>
<dbReference type="Gene3D" id="2.60.40.10">
    <property type="entry name" value="Immunoglobulins"/>
    <property type="match status" value="1"/>
</dbReference>
<keyword evidence="4" id="KW-0472">Membrane</keyword>
<comment type="caution">
    <text evidence="7">The sequence shown here is derived from an EMBL/GenBank/DDBJ whole genome shotgun (WGS) entry which is preliminary data.</text>
</comment>
<protein>
    <recommendedName>
        <fullName evidence="6">Ig-like domain-containing protein</fullName>
    </recommendedName>
</protein>
<comment type="subcellular location">
    <subcellularLocation>
        <location evidence="1">Membrane</location>
    </subcellularLocation>
</comment>
<evidence type="ECO:0000259" key="6">
    <source>
        <dbReference type="PROSITE" id="PS50835"/>
    </source>
</evidence>
<feature type="non-terminal residue" evidence="7">
    <location>
        <position position="1"/>
    </location>
</feature>
<dbReference type="SUPFAM" id="SSF48726">
    <property type="entry name" value="Immunoglobulin"/>
    <property type="match status" value="1"/>
</dbReference>
<dbReference type="GO" id="GO:0001817">
    <property type="term" value="P:regulation of cytokine production"/>
    <property type="evidence" value="ECO:0007669"/>
    <property type="project" value="TreeGrafter"/>
</dbReference>
<dbReference type="FunFam" id="2.60.40.10:FF:000088">
    <property type="entry name" value="Butyrophilin subfamily 1 member A1"/>
    <property type="match status" value="1"/>
</dbReference>
<evidence type="ECO:0000256" key="2">
    <source>
        <dbReference type="ARBA" id="ARBA00022692"/>
    </source>
</evidence>
<reference evidence="7 8" key="1">
    <citation type="journal article" date="2018" name="Nat. Ecol. Evol.">
        <title>Shark genomes provide insights into elasmobranch evolution and the origin of vertebrates.</title>
        <authorList>
            <person name="Hara Y"/>
            <person name="Yamaguchi K"/>
            <person name="Onimaru K"/>
            <person name="Kadota M"/>
            <person name="Koyanagi M"/>
            <person name="Keeley SD"/>
            <person name="Tatsumi K"/>
            <person name="Tanaka K"/>
            <person name="Motone F"/>
            <person name="Kageyama Y"/>
            <person name="Nozu R"/>
            <person name="Adachi N"/>
            <person name="Nishimura O"/>
            <person name="Nakagawa R"/>
            <person name="Tanegashima C"/>
            <person name="Kiyatake I"/>
            <person name="Matsumoto R"/>
            <person name="Murakumo K"/>
            <person name="Nishida K"/>
            <person name="Terakita A"/>
            <person name="Kuratani S"/>
            <person name="Sato K"/>
            <person name="Hyodo S Kuraku.S."/>
        </authorList>
    </citation>
    <scope>NUCLEOTIDE SEQUENCE [LARGE SCALE GENOMIC DNA]</scope>
</reference>
<dbReference type="GO" id="GO:0050852">
    <property type="term" value="P:T cell receptor signaling pathway"/>
    <property type="evidence" value="ECO:0007669"/>
    <property type="project" value="TreeGrafter"/>
</dbReference>
<evidence type="ECO:0000256" key="1">
    <source>
        <dbReference type="ARBA" id="ARBA00004370"/>
    </source>
</evidence>
<organism evidence="7 8">
    <name type="scientific">Scyliorhinus torazame</name>
    <name type="common">Cloudy catshark</name>
    <name type="synonym">Catulus torazame</name>
    <dbReference type="NCBI Taxonomy" id="75743"/>
    <lineage>
        <taxon>Eukaryota</taxon>
        <taxon>Metazoa</taxon>
        <taxon>Chordata</taxon>
        <taxon>Craniata</taxon>
        <taxon>Vertebrata</taxon>
        <taxon>Chondrichthyes</taxon>
        <taxon>Elasmobranchii</taxon>
        <taxon>Galeomorphii</taxon>
        <taxon>Galeoidea</taxon>
        <taxon>Carcharhiniformes</taxon>
        <taxon>Scyliorhinidae</taxon>
        <taxon>Scyliorhinus</taxon>
    </lineage>
</organism>
<dbReference type="InterPro" id="IPR003597">
    <property type="entry name" value="Ig_C1-set"/>
</dbReference>
<dbReference type="InterPro" id="IPR036179">
    <property type="entry name" value="Ig-like_dom_sf"/>
</dbReference>
<evidence type="ECO:0000256" key="5">
    <source>
        <dbReference type="ARBA" id="ARBA00023319"/>
    </source>
</evidence>
<dbReference type="PROSITE" id="PS50835">
    <property type="entry name" value="IG_LIKE"/>
    <property type="match status" value="1"/>
</dbReference>
<dbReference type="InterPro" id="IPR050504">
    <property type="entry name" value="IgSF_BTN/MOG"/>
</dbReference>
<dbReference type="EMBL" id="BFAA01016993">
    <property type="protein sequence ID" value="GCB78148.1"/>
    <property type="molecule type" value="Genomic_DNA"/>
</dbReference>
<dbReference type="GO" id="GO:0005102">
    <property type="term" value="F:signaling receptor binding"/>
    <property type="evidence" value="ECO:0007669"/>
    <property type="project" value="TreeGrafter"/>
</dbReference>
<name>A0A401PYG0_SCYTO</name>
<dbReference type="PANTHER" id="PTHR24100">
    <property type="entry name" value="BUTYROPHILIN"/>
    <property type="match status" value="1"/>
</dbReference>
<evidence type="ECO:0000256" key="4">
    <source>
        <dbReference type="ARBA" id="ARBA00023136"/>
    </source>
</evidence>